<evidence type="ECO:0000313" key="3">
    <source>
        <dbReference type="Proteomes" id="UP000194127"/>
    </source>
</evidence>
<feature type="compositionally biased region" description="Basic residues" evidence="1">
    <location>
        <begin position="1"/>
        <end position="11"/>
    </location>
</feature>
<name>A0A1X6NFU4_9APHY</name>
<dbReference type="Proteomes" id="UP000194127">
    <property type="component" value="Unassembled WGS sequence"/>
</dbReference>
<reference evidence="2 3" key="1">
    <citation type="submission" date="2017-04" db="EMBL/GenBank/DDBJ databases">
        <title>Genome Sequence of the Model Brown-Rot Fungus Postia placenta SB12.</title>
        <authorList>
            <consortium name="DOE Joint Genome Institute"/>
            <person name="Gaskell J."/>
            <person name="Kersten P."/>
            <person name="Larrondo L.F."/>
            <person name="Canessa P."/>
            <person name="Martinez D."/>
            <person name="Hibbett D."/>
            <person name="Schmoll M."/>
            <person name="Kubicek C.P."/>
            <person name="Martinez A.T."/>
            <person name="Yadav J."/>
            <person name="Master E."/>
            <person name="Magnuson J.K."/>
            <person name="James T."/>
            <person name="Yaver D."/>
            <person name="Berka R."/>
            <person name="Labutti K."/>
            <person name="Lipzen A."/>
            <person name="Aerts A."/>
            <person name="Barry K."/>
            <person name="Henrissat B."/>
            <person name="Blanchette R."/>
            <person name="Grigoriev I."/>
            <person name="Cullen D."/>
        </authorList>
    </citation>
    <scope>NUCLEOTIDE SEQUENCE [LARGE SCALE GENOMIC DNA]</scope>
    <source>
        <strain evidence="2 3">MAD-698-R-SB12</strain>
    </source>
</reference>
<evidence type="ECO:0000313" key="2">
    <source>
        <dbReference type="EMBL" id="OSX67286.1"/>
    </source>
</evidence>
<dbReference type="EMBL" id="KZ110591">
    <property type="protein sequence ID" value="OSX67286.1"/>
    <property type="molecule type" value="Genomic_DNA"/>
</dbReference>
<dbReference type="OrthoDB" id="61815at2759"/>
<dbReference type="STRING" id="670580.A0A1X6NFU4"/>
<dbReference type="RefSeq" id="XP_024344080.1">
    <property type="nucleotide sequence ID" value="XM_024480168.1"/>
</dbReference>
<organism evidence="2 3">
    <name type="scientific">Postia placenta MAD-698-R-SB12</name>
    <dbReference type="NCBI Taxonomy" id="670580"/>
    <lineage>
        <taxon>Eukaryota</taxon>
        <taxon>Fungi</taxon>
        <taxon>Dikarya</taxon>
        <taxon>Basidiomycota</taxon>
        <taxon>Agaricomycotina</taxon>
        <taxon>Agaricomycetes</taxon>
        <taxon>Polyporales</taxon>
        <taxon>Adustoporiaceae</taxon>
        <taxon>Rhodonia</taxon>
    </lineage>
</organism>
<accession>A0A1X6NFU4</accession>
<protein>
    <submittedName>
        <fullName evidence="2">Uncharacterized protein</fullName>
    </submittedName>
</protein>
<feature type="region of interest" description="Disordered" evidence="1">
    <location>
        <begin position="1"/>
        <end position="25"/>
    </location>
</feature>
<dbReference type="GeneID" id="36325118"/>
<proteinExistence type="predicted"/>
<gene>
    <name evidence="2" type="ORF">POSPLADRAFT_1051436</name>
</gene>
<keyword evidence="3" id="KW-1185">Reference proteome</keyword>
<dbReference type="AlphaFoldDB" id="A0A1X6NFU4"/>
<sequence length="139" mass="15200">MPAPRARRGTRQNHTQDAGSFERNLESPSPCLLVLLDTCCSLLHHHPALAAHLATAPIRTTLVLTKVNIAARARADAWVRSLRARFHGVRVAQADAYAHGGLESAEVVKRKHTSQTYELPLHVHNPSRSAALAARQPCI</sequence>
<evidence type="ECO:0000256" key="1">
    <source>
        <dbReference type="SAM" id="MobiDB-lite"/>
    </source>
</evidence>